<evidence type="ECO:0000313" key="8">
    <source>
        <dbReference type="EMBL" id="MDA5397118.1"/>
    </source>
</evidence>
<sequence length="442" mass="49130">MPDVRPEAEIDDFISRLGTLKVLCVAVSGGSDSTALLHLLHQRMPSISETRLVAVTIDHALRPDSAQEAAKVAEFCKLRGIEHRIKIWTGEKPASGLQDAARNVRYELLREAALELETNAVVTAHTRDDQIETIRMRQQRAAGRGLSGMAGRVLFRRDCWIMRPFLRVRKQALRDVLTAAQIGWSEDPSNRDRRFERVRIRQAQNEPGADMELLSMVEAMADARQKDNMRLARFLSEGTRVHGDMVVELPLVPEGLSDVLQQAVAMMAALMGGRAYLPGARSQDQIARLIAGGGPPRVNLSRSVIDRRANRIFIYRERRSLPKLELAPGASAVWDGRYRIKNDYKRRTVSIGPMGDNPPRLAESLPGDVPRGVISRSARSMPGLIDPKGTPGALTGADRAESRVSCIRHFVHFDQFLPDFDRVVADECARLFGCSPYPVPPA</sequence>
<evidence type="ECO:0000259" key="7">
    <source>
        <dbReference type="Pfam" id="PF01171"/>
    </source>
</evidence>
<dbReference type="NCBIfam" id="TIGR02432">
    <property type="entry name" value="lysidine_TilS_N"/>
    <property type="match status" value="1"/>
</dbReference>
<evidence type="ECO:0000256" key="2">
    <source>
        <dbReference type="ARBA" id="ARBA00022694"/>
    </source>
</evidence>
<keyword evidence="1 6" id="KW-0436">Ligase</keyword>
<keyword evidence="9" id="KW-1185">Reference proteome</keyword>
<keyword evidence="3 6" id="KW-0547">Nucleotide-binding</keyword>
<keyword evidence="2 6" id="KW-0819">tRNA processing</keyword>
<evidence type="ECO:0000256" key="3">
    <source>
        <dbReference type="ARBA" id="ARBA00022741"/>
    </source>
</evidence>
<protein>
    <recommendedName>
        <fullName evidence="6">tRNA(Ile)-lysidine synthase</fullName>
        <ecNumber evidence="6">6.3.4.19</ecNumber>
    </recommendedName>
    <alternativeName>
        <fullName evidence="6">tRNA(Ile)-2-lysyl-cytidine synthase</fullName>
    </alternativeName>
    <alternativeName>
        <fullName evidence="6">tRNA(Ile)-lysidine synthetase</fullName>
    </alternativeName>
</protein>
<evidence type="ECO:0000256" key="5">
    <source>
        <dbReference type="ARBA" id="ARBA00048539"/>
    </source>
</evidence>
<keyword evidence="6" id="KW-0963">Cytoplasm</keyword>
<reference evidence="8" key="1">
    <citation type="submission" date="2022-11" db="EMBL/GenBank/DDBJ databases">
        <title>Draft genome sequence of Hoeflea poritis E7-10 and Hoeflea prorocentri PM5-8, separated from scleractinian coral Porites lutea and marine dinoflagellate.</title>
        <authorList>
            <person name="Zhang G."/>
            <person name="Wei Q."/>
            <person name="Cai L."/>
        </authorList>
    </citation>
    <scope>NUCLEOTIDE SEQUENCE</scope>
    <source>
        <strain evidence="8">PM5-8</strain>
    </source>
</reference>
<dbReference type="InterPro" id="IPR011063">
    <property type="entry name" value="TilS/TtcA_N"/>
</dbReference>
<dbReference type="GO" id="GO:0005737">
    <property type="term" value="C:cytoplasm"/>
    <property type="evidence" value="ECO:0007669"/>
    <property type="project" value="UniProtKB-SubCell"/>
</dbReference>
<dbReference type="SUPFAM" id="SSF52402">
    <property type="entry name" value="Adenine nucleotide alpha hydrolases-like"/>
    <property type="match status" value="1"/>
</dbReference>
<dbReference type="EC" id="6.3.4.19" evidence="6"/>
<evidence type="ECO:0000256" key="4">
    <source>
        <dbReference type="ARBA" id="ARBA00022840"/>
    </source>
</evidence>
<proteinExistence type="inferred from homology"/>
<name>A0A9X3ZFX2_9HYPH</name>
<dbReference type="GO" id="GO:0032267">
    <property type="term" value="F:tRNA(Ile)-lysidine synthase activity"/>
    <property type="evidence" value="ECO:0007669"/>
    <property type="project" value="UniProtKB-EC"/>
</dbReference>
<comment type="function">
    <text evidence="6">Ligates lysine onto the cytidine present at position 34 of the AUA codon-specific tRNA(Ile) that contains the anticodon CAU, in an ATP-dependent manner. Cytidine is converted to lysidine, thus changing the amino acid specificity of the tRNA from methionine to isoleucine.</text>
</comment>
<comment type="subcellular location">
    <subcellularLocation>
        <location evidence="6">Cytoplasm</location>
    </subcellularLocation>
</comment>
<feature type="binding site" evidence="6">
    <location>
        <begin position="28"/>
        <end position="33"/>
    </location>
    <ligand>
        <name>ATP</name>
        <dbReference type="ChEBI" id="CHEBI:30616"/>
    </ligand>
</feature>
<dbReference type="HAMAP" id="MF_01161">
    <property type="entry name" value="tRNA_Ile_lys_synt"/>
    <property type="match status" value="1"/>
</dbReference>
<dbReference type="InterPro" id="IPR014729">
    <property type="entry name" value="Rossmann-like_a/b/a_fold"/>
</dbReference>
<dbReference type="AlphaFoldDB" id="A0A9X3ZFX2"/>
<dbReference type="PANTHER" id="PTHR43033:SF5">
    <property type="entry name" value="TRNA(ILE)-LYSIDINE SYNTHETASE"/>
    <property type="match status" value="1"/>
</dbReference>
<keyword evidence="4 6" id="KW-0067">ATP-binding</keyword>
<evidence type="ECO:0000256" key="1">
    <source>
        <dbReference type="ARBA" id="ARBA00022598"/>
    </source>
</evidence>
<dbReference type="EMBL" id="JAPJZI010000001">
    <property type="protein sequence ID" value="MDA5397118.1"/>
    <property type="molecule type" value="Genomic_DNA"/>
</dbReference>
<dbReference type="PANTHER" id="PTHR43033">
    <property type="entry name" value="TRNA(ILE)-LYSIDINE SYNTHASE-RELATED"/>
    <property type="match status" value="1"/>
</dbReference>
<comment type="domain">
    <text evidence="6">The N-terminal region contains the highly conserved SGGXDS motif, predicted to be a P-loop motif involved in ATP binding.</text>
</comment>
<dbReference type="Gene3D" id="3.40.50.620">
    <property type="entry name" value="HUPs"/>
    <property type="match status" value="1"/>
</dbReference>
<evidence type="ECO:0000313" key="9">
    <source>
        <dbReference type="Proteomes" id="UP001151234"/>
    </source>
</evidence>
<comment type="similarity">
    <text evidence="6">Belongs to the tRNA(Ile)-lysidine synthase family.</text>
</comment>
<dbReference type="InterPro" id="IPR012795">
    <property type="entry name" value="tRNA_Ile_lys_synt_N"/>
</dbReference>
<dbReference type="Proteomes" id="UP001151234">
    <property type="component" value="Unassembled WGS sequence"/>
</dbReference>
<organism evidence="8 9">
    <name type="scientific">Hoeflea prorocentri</name>
    <dbReference type="NCBI Taxonomy" id="1922333"/>
    <lineage>
        <taxon>Bacteria</taxon>
        <taxon>Pseudomonadati</taxon>
        <taxon>Pseudomonadota</taxon>
        <taxon>Alphaproteobacteria</taxon>
        <taxon>Hyphomicrobiales</taxon>
        <taxon>Rhizobiaceae</taxon>
        <taxon>Hoeflea</taxon>
    </lineage>
</organism>
<gene>
    <name evidence="6 8" type="primary">tilS</name>
    <name evidence="8" type="ORF">OQ273_00915</name>
</gene>
<dbReference type="GO" id="GO:0005524">
    <property type="term" value="F:ATP binding"/>
    <property type="evidence" value="ECO:0007669"/>
    <property type="project" value="UniProtKB-UniRule"/>
</dbReference>
<feature type="domain" description="tRNA(Ile)-lysidine/2-thiocytidine synthase N-terminal" evidence="7">
    <location>
        <begin position="23"/>
        <end position="202"/>
    </location>
</feature>
<dbReference type="InterPro" id="IPR012094">
    <property type="entry name" value="tRNA_Ile_lys_synt"/>
</dbReference>
<evidence type="ECO:0000256" key="6">
    <source>
        <dbReference type="HAMAP-Rule" id="MF_01161"/>
    </source>
</evidence>
<dbReference type="RefSeq" id="WP_267988588.1">
    <property type="nucleotide sequence ID" value="NZ_JAPJZI010000001.1"/>
</dbReference>
<dbReference type="GO" id="GO:0006400">
    <property type="term" value="P:tRNA modification"/>
    <property type="evidence" value="ECO:0007669"/>
    <property type="project" value="UniProtKB-UniRule"/>
</dbReference>
<comment type="catalytic activity">
    <reaction evidence="5 6">
        <text>cytidine(34) in tRNA(Ile2) + L-lysine + ATP = lysidine(34) in tRNA(Ile2) + AMP + diphosphate + H(+)</text>
        <dbReference type="Rhea" id="RHEA:43744"/>
        <dbReference type="Rhea" id="RHEA-COMP:10625"/>
        <dbReference type="Rhea" id="RHEA-COMP:10670"/>
        <dbReference type="ChEBI" id="CHEBI:15378"/>
        <dbReference type="ChEBI" id="CHEBI:30616"/>
        <dbReference type="ChEBI" id="CHEBI:32551"/>
        <dbReference type="ChEBI" id="CHEBI:33019"/>
        <dbReference type="ChEBI" id="CHEBI:82748"/>
        <dbReference type="ChEBI" id="CHEBI:83665"/>
        <dbReference type="ChEBI" id="CHEBI:456215"/>
        <dbReference type="EC" id="6.3.4.19"/>
    </reaction>
</comment>
<dbReference type="Pfam" id="PF01171">
    <property type="entry name" value="ATP_bind_3"/>
    <property type="match status" value="1"/>
</dbReference>
<dbReference type="CDD" id="cd01992">
    <property type="entry name" value="TilS_N"/>
    <property type="match status" value="1"/>
</dbReference>
<comment type="caution">
    <text evidence="8">The sequence shown here is derived from an EMBL/GenBank/DDBJ whole genome shotgun (WGS) entry which is preliminary data.</text>
</comment>
<accession>A0A9X3ZFX2</accession>